<dbReference type="InterPro" id="IPR035093">
    <property type="entry name" value="RelE/ParE_toxin_dom_sf"/>
</dbReference>
<dbReference type="Proteomes" id="UP000199603">
    <property type="component" value="Unassembled WGS sequence"/>
</dbReference>
<keyword evidence="4" id="KW-1185">Reference proteome</keyword>
<proteinExistence type="inferred from homology"/>
<dbReference type="Gene3D" id="3.30.2310.20">
    <property type="entry name" value="RelE-like"/>
    <property type="match status" value="1"/>
</dbReference>
<organism evidence="3 4">
    <name type="scientific">Aquimonas voraii</name>
    <dbReference type="NCBI Taxonomy" id="265719"/>
    <lineage>
        <taxon>Bacteria</taxon>
        <taxon>Pseudomonadati</taxon>
        <taxon>Pseudomonadota</taxon>
        <taxon>Gammaproteobacteria</taxon>
        <taxon>Lysobacterales</taxon>
        <taxon>Lysobacteraceae</taxon>
        <taxon>Aquimonas</taxon>
    </lineage>
</organism>
<evidence type="ECO:0000256" key="2">
    <source>
        <dbReference type="ARBA" id="ARBA00022649"/>
    </source>
</evidence>
<sequence length="106" mass="12312">MSTRSSPSGASILKVRWTRLALADFASAQRYIAAENPQAATDIARRIRVSVLKLVQFPYIGRPGDDLKSREWRVQRTPYLLVYRLSGDMIEIIRVWHEKRDPQLMR</sequence>
<dbReference type="Pfam" id="PF05016">
    <property type="entry name" value="ParE_toxin"/>
    <property type="match status" value="1"/>
</dbReference>
<reference evidence="3 4" key="1">
    <citation type="submission" date="2016-10" db="EMBL/GenBank/DDBJ databases">
        <authorList>
            <person name="de Groot N.N."/>
        </authorList>
    </citation>
    <scope>NUCLEOTIDE SEQUENCE [LARGE SCALE GENOMIC DNA]</scope>
    <source>
        <strain evidence="3 4">DSM 16957</strain>
    </source>
</reference>
<name>A0A1G7A0E9_9GAMM</name>
<keyword evidence="2" id="KW-1277">Toxin-antitoxin system</keyword>
<dbReference type="EMBL" id="FNAG01000017">
    <property type="protein sequence ID" value="SDE08289.1"/>
    <property type="molecule type" value="Genomic_DNA"/>
</dbReference>
<dbReference type="STRING" id="265719.SAMN04488509_11743"/>
<dbReference type="InterPro" id="IPR007712">
    <property type="entry name" value="RelE/ParE_toxin"/>
</dbReference>
<evidence type="ECO:0000256" key="1">
    <source>
        <dbReference type="ARBA" id="ARBA00006226"/>
    </source>
</evidence>
<gene>
    <name evidence="3" type="ORF">SAMN04488509_11743</name>
</gene>
<accession>A0A1G7A0E9</accession>
<comment type="similarity">
    <text evidence="1">Belongs to the RelE toxin family.</text>
</comment>
<dbReference type="AlphaFoldDB" id="A0A1G7A0E9"/>
<protein>
    <submittedName>
        <fullName evidence="3">Addiction module toxin, RelE/StbE family</fullName>
    </submittedName>
</protein>
<dbReference type="InterPro" id="IPR051803">
    <property type="entry name" value="TA_system_RelE-like_toxin"/>
</dbReference>
<evidence type="ECO:0000313" key="4">
    <source>
        <dbReference type="Proteomes" id="UP000199603"/>
    </source>
</evidence>
<evidence type="ECO:0000313" key="3">
    <source>
        <dbReference type="EMBL" id="SDE08289.1"/>
    </source>
</evidence>
<dbReference type="NCBIfam" id="TIGR02385">
    <property type="entry name" value="RelE_StbE"/>
    <property type="match status" value="1"/>
</dbReference>
<dbReference type="PANTHER" id="PTHR33755">
    <property type="entry name" value="TOXIN PARE1-RELATED"/>
    <property type="match status" value="1"/>
</dbReference>